<dbReference type="InterPro" id="IPR011059">
    <property type="entry name" value="Metal-dep_hydrolase_composite"/>
</dbReference>
<dbReference type="InterPro" id="IPR023100">
    <property type="entry name" value="D-aminoacylase_insert_dom_sf"/>
</dbReference>
<dbReference type="SUPFAM" id="SSF51556">
    <property type="entry name" value="Metallo-dependent hydrolases"/>
    <property type="match status" value="1"/>
</dbReference>
<evidence type="ECO:0000313" key="3">
    <source>
        <dbReference type="Proteomes" id="UP000037712"/>
    </source>
</evidence>
<evidence type="ECO:0000313" key="2">
    <source>
        <dbReference type="EMBL" id="KOS54656.1"/>
    </source>
</evidence>
<feature type="domain" description="Amidohydrolase 3" evidence="1">
    <location>
        <begin position="44"/>
        <end position="245"/>
    </location>
</feature>
<proteinExistence type="predicted"/>
<dbReference type="RefSeq" id="WP_054374028.1">
    <property type="nucleotide sequence ID" value="NZ_AZYO01000060.1"/>
</dbReference>
<reference evidence="2 3" key="1">
    <citation type="journal article" date="2015" name="Genome Announc.">
        <title>Draft Genome Sequence of Rhodococcus rhodochrous Strain KG-21, a Soil Isolate from Oil Fields of Krishna-Godavari Basin, India.</title>
        <authorList>
            <person name="Dawar C."/>
            <person name="Aggarwal R.K."/>
        </authorList>
    </citation>
    <scope>NUCLEOTIDE SEQUENCE [LARGE SCALE GENOMIC DNA]</scope>
    <source>
        <strain evidence="2 3">KG-21</strain>
    </source>
</reference>
<dbReference type="GO" id="GO:0016811">
    <property type="term" value="F:hydrolase activity, acting on carbon-nitrogen (but not peptide) bonds, in linear amides"/>
    <property type="evidence" value="ECO:0007669"/>
    <property type="project" value="InterPro"/>
</dbReference>
<evidence type="ECO:0000259" key="1">
    <source>
        <dbReference type="Pfam" id="PF07969"/>
    </source>
</evidence>
<dbReference type="Pfam" id="PF07969">
    <property type="entry name" value="Amidohydro_3"/>
    <property type="match status" value="2"/>
</dbReference>
<comment type="caution">
    <text evidence="2">The sequence shown here is derived from an EMBL/GenBank/DDBJ whole genome shotgun (WGS) entry which is preliminary data.</text>
</comment>
<dbReference type="Gene3D" id="2.30.40.10">
    <property type="entry name" value="Urease, subunit C, domain 1"/>
    <property type="match status" value="1"/>
</dbReference>
<dbReference type="InterPro" id="IPR032466">
    <property type="entry name" value="Metal_Hydrolase"/>
</dbReference>
<dbReference type="Gene3D" id="3.30.1490.130">
    <property type="entry name" value="D-aminoacylase. Domain 3"/>
    <property type="match status" value="1"/>
</dbReference>
<dbReference type="AlphaFoldDB" id="A0A0M8PED4"/>
<dbReference type="GO" id="GO:0005829">
    <property type="term" value="C:cytosol"/>
    <property type="evidence" value="ECO:0007669"/>
    <property type="project" value="TreeGrafter"/>
</dbReference>
<dbReference type="PATRIC" id="fig|1441923.3.peg.4130"/>
<dbReference type="SUPFAM" id="SSF51338">
    <property type="entry name" value="Composite domain of metallo-dependent hydrolases"/>
    <property type="match status" value="1"/>
</dbReference>
<dbReference type="GO" id="GO:0016812">
    <property type="term" value="F:hydrolase activity, acting on carbon-nitrogen (but not peptide) bonds, in cyclic amides"/>
    <property type="evidence" value="ECO:0007669"/>
    <property type="project" value="TreeGrafter"/>
</dbReference>
<dbReference type="PANTHER" id="PTHR11647:SF1">
    <property type="entry name" value="COLLAPSIN RESPONSE MEDIATOR PROTEIN"/>
    <property type="match status" value="1"/>
</dbReference>
<dbReference type="InterPro" id="IPR013108">
    <property type="entry name" value="Amidohydro_3"/>
</dbReference>
<protein>
    <submittedName>
        <fullName evidence="2">N-acyl-D-amino acid deacylase</fullName>
    </submittedName>
</protein>
<dbReference type="InterPro" id="IPR050378">
    <property type="entry name" value="Metallo-dep_Hydrolases_sf"/>
</dbReference>
<dbReference type="EMBL" id="AZYO01000060">
    <property type="protein sequence ID" value="KOS54656.1"/>
    <property type="molecule type" value="Genomic_DNA"/>
</dbReference>
<name>A0A0M8PED4_RHORH</name>
<accession>A0A0M8PED4</accession>
<feature type="domain" description="Amidohydrolase 3" evidence="1">
    <location>
        <begin position="434"/>
        <end position="512"/>
    </location>
</feature>
<gene>
    <name evidence="2" type="ORF">Z051_18925</name>
</gene>
<dbReference type="Gene3D" id="3.20.20.140">
    <property type="entry name" value="Metal-dependent hydrolases"/>
    <property type="match status" value="1"/>
</dbReference>
<organism evidence="2 3">
    <name type="scientific">Rhodococcus rhodochrous KG-21</name>
    <dbReference type="NCBI Taxonomy" id="1441923"/>
    <lineage>
        <taxon>Bacteria</taxon>
        <taxon>Bacillati</taxon>
        <taxon>Actinomycetota</taxon>
        <taxon>Actinomycetes</taxon>
        <taxon>Mycobacteriales</taxon>
        <taxon>Nocardiaceae</taxon>
        <taxon>Rhodococcus</taxon>
    </lineage>
</organism>
<dbReference type="PANTHER" id="PTHR11647">
    <property type="entry name" value="HYDRANTOINASE/DIHYDROPYRIMIDINASE FAMILY MEMBER"/>
    <property type="match status" value="1"/>
</dbReference>
<dbReference type="Proteomes" id="UP000037712">
    <property type="component" value="Unassembled WGS sequence"/>
</dbReference>
<reference evidence="3" key="2">
    <citation type="submission" date="2015-01" db="EMBL/GenBank/DDBJ databases">
        <title>Draft genome sequence of potential hydrocarbon metabolising strain of Rhodococcus rhodochrous.</title>
        <authorList>
            <person name="Aggarwal R.K."/>
            <person name="Dawar C."/>
        </authorList>
    </citation>
    <scope>NUCLEOTIDE SEQUENCE [LARGE SCALE GENOMIC DNA]</scope>
    <source>
        <strain evidence="3">KG-21</strain>
    </source>
</reference>
<sequence length="535" mass="58774">MLDVLIRGGQIVDGTGRKAYRADVGLQGDRIALVGDADGFDAGQVVDAQGMLVTPGLIDPHSHSDWSILANPNALSTIHQGVTTEVVGNCGVTLAPITAEDESATLATLRAYGYEGEVTWRSFAEHLEAVHHNGTAPNLVWFVGHTALRQAAVNDVRRHGICMATAIERHLREALDAGAIGFSSGLEYGAGRFAGTDELVSLARILASYGGMYASHIRNRDSELGPAIDEFFEVVHAGDIRAQVSHLNVRRNTGAAPDAWARAVDRMMEEQARGVDVLADMTPYPDGIGLATGILPSWLVDRAPMEAAQLLREIEVRERVRADSDRYWRFVHRGEWDRVRLAVCPATPEFEGLTFPEISHLTGKDEWECFFDILVAAGADIGAVQLLGELFEHEHVAEAVQHDQFLLGVDGYTSKREGPLAARTRHPLFFHGHTHFLAHHALREKTIPVETAIHKMTGAVASHFDISGRGLLAEGYFADVVAFDLEKLREIDTFAMPEQYATPARHVWVNGTATIFDGRHTYRRAGRHVRPRNLH</sequence>